<evidence type="ECO:0000256" key="1">
    <source>
        <dbReference type="SAM" id="Phobius"/>
    </source>
</evidence>
<keyword evidence="1" id="KW-1133">Transmembrane helix</keyword>
<dbReference type="EMBL" id="JABFUD020000018">
    <property type="protein sequence ID" value="KAI5065773.1"/>
    <property type="molecule type" value="Genomic_DNA"/>
</dbReference>
<dbReference type="AlphaFoldDB" id="A0A9D4UD13"/>
<dbReference type="Proteomes" id="UP000886520">
    <property type="component" value="Chromosome 18"/>
</dbReference>
<proteinExistence type="predicted"/>
<comment type="caution">
    <text evidence="2">The sequence shown here is derived from an EMBL/GenBank/DDBJ whole genome shotgun (WGS) entry which is preliminary data.</text>
</comment>
<reference evidence="2" key="1">
    <citation type="submission" date="2021-01" db="EMBL/GenBank/DDBJ databases">
        <title>Adiantum capillus-veneris genome.</title>
        <authorList>
            <person name="Fang Y."/>
            <person name="Liao Q."/>
        </authorList>
    </citation>
    <scope>NUCLEOTIDE SEQUENCE</scope>
    <source>
        <strain evidence="2">H3</strain>
        <tissue evidence="2">Leaf</tissue>
    </source>
</reference>
<keyword evidence="1" id="KW-0472">Membrane</keyword>
<gene>
    <name evidence="2" type="ORF">GOP47_0018397</name>
</gene>
<evidence type="ECO:0000313" key="3">
    <source>
        <dbReference type="Proteomes" id="UP000886520"/>
    </source>
</evidence>
<feature type="non-terminal residue" evidence="2">
    <location>
        <position position="1"/>
    </location>
</feature>
<feature type="non-terminal residue" evidence="2">
    <location>
        <position position="65"/>
    </location>
</feature>
<evidence type="ECO:0000313" key="2">
    <source>
        <dbReference type="EMBL" id="KAI5065773.1"/>
    </source>
</evidence>
<organism evidence="2 3">
    <name type="scientific">Adiantum capillus-veneris</name>
    <name type="common">Maidenhair fern</name>
    <dbReference type="NCBI Taxonomy" id="13818"/>
    <lineage>
        <taxon>Eukaryota</taxon>
        <taxon>Viridiplantae</taxon>
        <taxon>Streptophyta</taxon>
        <taxon>Embryophyta</taxon>
        <taxon>Tracheophyta</taxon>
        <taxon>Polypodiopsida</taxon>
        <taxon>Polypodiidae</taxon>
        <taxon>Polypodiales</taxon>
        <taxon>Pteridineae</taxon>
        <taxon>Pteridaceae</taxon>
        <taxon>Vittarioideae</taxon>
        <taxon>Adiantum</taxon>
    </lineage>
</organism>
<accession>A0A9D4UD13</accession>
<name>A0A9D4UD13_ADICA</name>
<keyword evidence="3" id="KW-1185">Reference proteome</keyword>
<protein>
    <submittedName>
        <fullName evidence="2">Uncharacterized protein</fullName>
    </submittedName>
</protein>
<sequence length="65" mass="7178">RIRIRDMAKADSPRQLYYAARQEVAASASSGRRLRADFWAAALLGLLALVIMPGNMQVAAQLEFT</sequence>
<feature type="transmembrane region" description="Helical" evidence="1">
    <location>
        <begin position="38"/>
        <end position="60"/>
    </location>
</feature>
<keyword evidence="1" id="KW-0812">Transmembrane</keyword>